<dbReference type="Pfam" id="PF00582">
    <property type="entry name" value="Usp"/>
    <property type="match status" value="1"/>
</dbReference>
<dbReference type="Proteomes" id="UP000539372">
    <property type="component" value="Unassembled WGS sequence"/>
</dbReference>
<dbReference type="RefSeq" id="WP_169625365.1">
    <property type="nucleotide sequence ID" value="NZ_JABBNT010000003.1"/>
</dbReference>
<organism evidence="4 5">
    <name type="scientific">Pacificispira spongiicola</name>
    <dbReference type="NCBI Taxonomy" id="2729598"/>
    <lineage>
        <taxon>Bacteria</taxon>
        <taxon>Pseudomonadati</taxon>
        <taxon>Pseudomonadota</taxon>
        <taxon>Alphaproteobacteria</taxon>
        <taxon>Rhodospirillales</taxon>
        <taxon>Rhodospirillaceae</taxon>
        <taxon>Pacificispira</taxon>
    </lineage>
</organism>
<keyword evidence="5" id="KW-1185">Reference proteome</keyword>
<gene>
    <name evidence="4" type="ORF">HH303_10895</name>
</gene>
<dbReference type="AlphaFoldDB" id="A0A7Y0E0I1"/>
<evidence type="ECO:0000313" key="5">
    <source>
        <dbReference type="Proteomes" id="UP000539372"/>
    </source>
</evidence>
<comment type="caution">
    <text evidence="4">The sequence shown here is derived from an EMBL/GenBank/DDBJ whole genome shotgun (WGS) entry which is preliminary data.</text>
</comment>
<keyword evidence="1" id="KW-0175">Coiled coil</keyword>
<proteinExistence type="predicted"/>
<dbReference type="Gene3D" id="3.40.50.12370">
    <property type="match status" value="1"/>
</dbReference>
<feature type="coiled-coil region" evidence="1">
    <location>
        <begin position="77"/>
        <end position="104"/>
    </location>
</feature>
<feature type="region of interest" description="Disordered" evidence="2">
    <location>
        <begin position="1"/>
        <end position="24"/>
    </location>
</feature>
<dbReference type="InterPro" id="IPR006016">
    <property type="entry name" value="UspA"/>
</dbReference>
<name>A0A7Y0E0I1_9PROT</name>
<feature type="domain" description="UspA" evidence="3">
    <location>
        <begin position="30"/>
        <end position="136"/>
    </location>
</feature>
<evidence type="ECO:0000256" key="2">
    <source>
        <dbReference type="SAM" id="MobiDB-lite"/>
    </source>
</evidence>
<evidence type="ECO:0000313" key="4">
    <source>
        <dbReference type="EMBL" id="NMM44987.1"/>
    </source>
</evidence>
<evidence type="ECO:0000256" key="1">
    <source>
        <dbReference type="SAM" id="Coils"/>
    </source>
</evidence>
<evidence type="ECO:0000259" key="3">
    <source>
        <dbReference type="Pfam" id="PF00582"/>
    </source>
</evidence>
<sequence>MSESSGEPSSGGGPAPDRPADQRPEHQRVFLVLIDDSTEMRVALRFACLRAKNTGGKVALLYVQEPAEFHHWLGVGELIKQERREEAEARLQELSSEAQEISGSMPMLIVREGKRGEELMALLEEDPSISIVVLAASTDSEGPGPVISFMMKQGAGKMRVPFTIVPGSLSDENVEKLA</sequence>
<dbReference type="SUPFAM" id="SSF52402">
    <property type="entry name" value="Adenine nucleotide alpha hydrolases-like"/>
    <property type="match status" value="1"/>
</dbReference>
<dbReference type="CDD" id="cd00293">
    <property type="entry name" value="USP-like"/>
    <property type="match status" value="1"/>
</dbReference>
<protein>
    <submittedName>
        <fullName evidence="4">Universal stress protein</fullName>
    </submittedName>
</protein>
<reference evidence="4 5" key="1">
    <citation type="submission" date="2020-04" db="EMBL/GenBank/DDBJ databases">
        <title>Rhodospirillaceae bacterium KN72 isolated from deep sea.</title>
        <authorList>
            <person name="Zhang D.-C."/>
        </authorList>
    </citation>
    <scope>NUCLEOTIDE SEQUENCE [LARGE SCALE GENOMIC DNA]</scope>
    <source>
        <strain evidence="4 5">KN72</strain>
    </source>
</reference>
<dbReference type="EMBL" id="JABBNT010000003">
    <property type="protein sequence ID" value="NMM44987.1"/>
    <property type="molecule type" value="Genomic_DNA"/>
</dbReference>
<accession>A0A7Y0E0I1</accession>